<comment type="caution">
    <text evidence="1">The sequence shown here is derived from an EMBL/GenBank/DDBJ whole genome shotgun (WGS) entry which is preliminary data.</text>
</comment>
<proteinExistence type="predicted"/>
<dbReference type="AlphaFoldDB" id="A0A0M2H122"/>
<dbReference type="OrthoDB" id="5165480at2"/>
<keyword evidence="2" id="KW-1185">Reference proteome</keyword>
<protein>
    <submittedName>
        <fullName evidence="1">Uncharacterized protein</fullName>
    </submittedName>
</protein>
<evidence type="ECO:0000313" key="2">
    <source>
        <dbReference type="Proteomes" id="UP000034098"/>
    </source>
</evidence>
<dbReference type="PATRIC" id="fig|69370.6.peg.4167"/>
<organism evidence="1 2">
    <name type="scientific">Microbacterium trichothecenolyticum</name>
    <name type="common">Aureobacterium trichothecenolyticum</name>
    <dbReference type="NCBI Taxonomy" id="69370"/>
    <lineage>
        <taxon>Bacteria</taxon>
        <taxon>Bacillati</taxon>
        <taxon>Actinomycetota</taxon>
        <taxon>Actinomycetes</taxon>
        <taxon>Micrococcales</taxon>
        <taxon>Microbacteriaceae</taxon>
        <taxon>Microbacterium</taxon>
    </lineage>
</organism>
<evidence type="ECO:0000313" key="1">
    <source>
        <dbReference type="EMBL" id="KJL39897.1"/>
    </source>
</evidence>
<gene>
    <name evidence="1" type="ORF">RS82_04110</name>
</gene>
<reference evidence="1 2" key="1">
    <citation type="submission" date="2015-02" db="EMBL/GenBank/DDBJ databases">
        <title>Draft genome sequences of ten Microbacterium spp. with emphasis on heavy metal contaminated environments.</title>
        <authorList>
            <person name="Corretto E."/>
        </authorList>
    </citation>
    <scope>NUCLEOTIDE SEQUENCE [LARGE SCALE GENOMIC DNA]</scope>
    <source>
        <strain evidence="1 2">DSM 8608</strain>
    </source>
</reference>
<dbReference type="Gene3D" id="2.60.120.260">
    <property type="entry name" value="Galactose-binding domain-like"/>
    <property type="match status" value="1"/>
</dbReference>
<dbReference type="RefSeq" id="WP_045302821.1">
    <property type="nucleotide sequence ID" value="NZ_JYJA01000041.1"/>
</dbReference>
<dbReference type="EMBL" id="JYJA01000041">
    <property type="protein sequence ID" value="KJL39897.1"/>
    <property type="molecule type" value="Genomic_DNA"/>
</dbReference>
<sequence>MAGYLVGGRLVAGGGIGAGDITVRAVPASSGSFELPLNNDGSLDIDLNLPMVDPVTKTRVDLPNLLVPGRDWLAWVERTTPGNRDGDVIVEAGPIWGDPFTFPKSDRIVANGLLSYFDHRVILPVLAAGQLPRDVTSRWSGLSLRTIMKRIVQQAIAHAGAGLPIDFEPDFLGDHEREYPGADLKFVAEALRELSQVEGGPEFALRPKFRDDRRGIRWELLTGAPELTQAGDDHYWDVSVPDAHARVVSLDRDGSQLTSRDFEVGATFRNMIQDSSAESDATAFAAGNCTLDKQDRSWAAHGVQSINLYSPSSTDSYVSIGGDVGSVRLGMESGKTYVFSATGNVKETLSGGVVSHAPRERALVVHYRTGATAPWTIVTSPQVPNVVGSALRVAVTFTLPDNTSDAFIRAYHGRTGGQIRWDAFSLTEGSEVVPYSPDQVRIEAVAERDELTEAGFPLLESVTSRSSVVQSSTLQAYANEEVVRGSAHVETITLIARRDKVPRLGTYWPGDYATINVGENPRLPKGRNRVRIVGIQFDKTGSVTIECAPERVVSGYPVPSTKRTWLRDQLRHLARSVSESTRGK</sequence>
<name>A0A0M2H122_MICTR</name>
<dbReference type="Proteomes" id="UP000034098">
    <property type="component" value="Unassembled WGS sequence"/>
</dbReference>
<accession>A0A0M2H122</accession>